<dbReference type="Pfam" id="PF26138">
    <property type="entry name" value="DUF8040"/>
    <property type="match status" value="1"/>
</dbReference>
<feature type="domain" description="DUF8040" evidence="2">
    <location>
        <begin position="88"/>
        <end position="160"/>
    </location>
</feature>
<feature type="region of interest" description="Disordered" evidence="1">
    <location>
        <begin position="1"/>
        <end position="38"/>
    </location>
</feature>
<dbReference type="GeneID" id="18814105"/>
<reference evidence="3" key="1">
    <citation type="submission" date="2011-04" db="EMBL/GenBank/DDBJ databases">
        <title>Evolution of plant cell wall degrading machinery underlies the functional diversity of forest fungi.</title>
        <authorList>
            <consortium name="US DOE Joint Genome Institute (JGI-PGF)"/>
            <person name="Eastwood D.C."/>
            <person name="Floudas D."/>
            <person name="Binder M."/>
            <person name="Majcherczyk A."/>
            <person name="Schneider P."/>
            <person name="Aerts A."/>
            <person name="Asiegbu F.O."/>
            <person name="Baker S.E."/>
            <person name="Barry K."/>
            <person name="Bendiksby M."/>
            <person name="Blumentritt M."/>
            <person name="Coutinho P.M."/>
            <person name="Cullen D."/>
            <person name="Cullen D."/>
            <person name="Gathman A."/>
            <person name="Goodell B."/>
            <person name="Henrissat B."/>
            <person name="Ihrmark K."/>
            <person name="Kauserud H."/>
            <person name="Kohler A."/>
            <person name="LaButti K."/>
            <person name="Lapidus A."/>
            <person name="Lavin J.L."/>
            <person name="Lee Y.-H."/>
            <person name="Lindquist E."/>
            <person name="Lilly W."/>
            <person name="Lucas S."/>
            <person name="Morin E."/>
            <person name="Murat C."/>
            <person name="Oguiza J.A."/>
            <person name="Park J."/>
            <person name="Pisabarro A.G."/>
            <person name="Riley R."/>
            <person name="Rosling A."/>
            <person name="Salamov A."/>
            <person name="Schmidt O."/>
            <person name="Schmutz J."/>
            <person name="Skrede I."/>
            <person name="Stenlid J."/>
            <person name="Wiebenga A."/>
            <person name="Xie X."/>
            <person name="Kues U."/>
            <person name="Hibbett D.S."/>
            <person name="Hoffmeister D."/>
            <person name="Hogberg N."/>
            <person name="Martin F."/>
            <person name="Grigoriev I.V."/>
            <person name="Watkinson S.C."/>
        </authorList>
    </citation>
    <scope>NUCLEOTIDE SEQUENCE</scope>
    <source>
        <strain evidence="3">S7.9</strain>
    </source>
</reference>
<evidence type="ECO:0000259" key="2">
    <source>
        <dbReference type="Pfam" id="PF26138"/>
    </source>
</evidence>
<evidence type="ECO:0000256" key="1">
    <source>
        <dbReference type="SAM" id="MobiDB-lite"/>
    </source>
</evidence>
<evidence type="ECO:0000313" key="3">
    <source>
        <dbReference type="EMBL" id="EGO29023.1"/>
    </source>
</evidence>
<proteinExistence type="predicted"/>
<protein>
    <recommendedName>
        <fullName evidence="2">DUF8040 domain-containing protein</fullName>
    </recommendedName>
</protein>
<dbReference type="RefSeq" id="XP_007313265.1">
    <property type="nucleotide sequence ID" value="XM_007313203.1"/>
</dbReference>
<sequence length="161" mass="17989">MDEDQVDDRGPGRQRDLGISSDDDSMGEGEEGVEESEEVSIARRRHAVIFLCAQQLSLALISLQTVAQSAALVATNQLDNSLPQPYHTSILTGHGWVLKLLQGHPDRIHAELGVRRHVFLKLIDLLRHHDYINSRHVSLEEQLAIFLYTSVIGLSVRHLGE</sequence>
<dbReference type="InterPro" id="IPR058353">
    <property type="entry name" value="DUF8040"/>
</dbReference>
<dbReference type="Proteomes" id="UP000008064">
    <property type="component" value="Unassembled WGS sequence"/>
</dbReference>
<dbReference type="HOGENOM" id="CLU_148201_0_0_1"/>
<dbReference type="KEGG" id="sla:SERLADRAFT_433035"/>
<accession>F8NIZ0</accession>
<dbReference type="EMBL" id="GL945429">
    <property type="protein sequence ID" value="EGO29023.1"/>
    <property type="molecule type" value="Genomic_DNA"/>
</dbReference>
<gene>
    <name evidence="3" type="ORF">SERLADRAFT_433035</name>
</gene>
<organism>
    <name type="scientific">Serpula lacrymans var. lacrymans (strain S7.9)</name>
    <name type="common">Dry rot fungus</name>
    <dbReference type="NCBI Taxonomy" id="578457"/>
    <lineage>
        <taxon>Eukaryota</taxon>
        <taxon>Fungi</taxon>
        <taxon>Dikarya</taxon>
        <taxon>Basidiomycota</taxon>
        <taxon>Agaricomycotina</taxon>
        <taxon>Agaricomycetes</taxon>
        <taxon>Agaricomycetidae</taxon>
        <taxon>Boletales</taxon>
        <taxon>Coniophorineae</taxon>
        <taxon>Serpulaceae</taxon>
        <taxon>Serpula</taxon>
    </lineage>
</organism>
<dbReference type="AlphaFoldDB" id="F8NIZ0"/>
<feature type="compositionally biased region" description="Basic and acidic residues" evidence="1">
    <location>
        <begin position="7"/>
        <end position="16"/>
    </location>
</feature>
<name>F8NIZ0_SERL9</name>
<feature type="compositionally biased region" description="Acidic residues" evidence="1">
    <location>
        <begin position="21"/>
        <end position="38"/>
    </location>
</feature>
<dbReference type="OrthoDB" id="2430314at2759"/>